<dbReference type="Pfam" id="PF22379">
    <property type="entry name" value="OB_MCM10"/>
    <property type="match status" value="1"/>
</dbReference>
<dbReference type="PANTHER" id="PTHR13454:SF11">
    <property type="entry name" value="PROTEIN MCM10 HOMOLOG"/>
    <property type="match status" value="1"/>
</dbReference>
<dbReference type="Pfam" id="PF09329">
    <property type="entry name" value="zf-primase"/>
    <property type="match status" value="1"/>
</dbReference>
<comment type="subcellular location">
    <subcellularLocation>
        <location evidence="1">Nucleus</location>
    </subcellularLocation>
</comment>
<dbReference type="GO" id="GO:0006270">
    <property type="term" value="P:DNA replication initiation"/>
    <property type="evidence" value="ECO:0007669"/>
    <property type="project" value="InterPro"/>
</dbReference>
<evidence type="ECO:0000256" key="7">
    <source>
        <dbReference type="ARBA" id="ARBA00022833"/>
    </source>
</evidence>
<dbReference type="InterPro" id="IPR015408">
    <property type="entry name" value="Znf_Mcm10/DnaG"/>
</dbReference>
<dbReference type="InterPro" id="IPR040184">
    <property type="entry name" value="Mcm10"/>
</dbReference>
<protein>
    <recommendedName>
        <fullName evidence="3">Protein MCM10 homolog</fullName>
    </recommendedName>
</protein>
<keyword evidence="8" id="KW-0539">Nucleus</keyword>
<feature type="non-terminal residue" evidence="10">
    <location>
        <position position="1"/>
    </location>
</feature>
<dbReference type="EMBL" id="HACM01005568">
    <property type="protein sequence ID" value="CRZ06010.1"/>
    <property type="molecule type" value="Transcribed_RNA"/>
</dbReference>
<dbReference type="InterPro" id="IPR012340">
    <property type="entry name" value="NA-bd_OB-fold"/>
</dbReference>
<keyword evidence="5" id="KW-0479">Metal-binding</keyword>
<keyword evidence="6" id="KW-0863">Zinc-finger</keyword>
<dbReference type="InterPro" id="IPR015411">
    <property type="entry name" value="Rep_factor_Mcm10_C"/>
</dbReference>
<dbReference type="PANTHER" id="PTHR13454">
    <property type="entry name" value="PROTEIN MCM10 HOMOLOG"/>
    <property type="match status" value="1"/>
</dbReference>
<keyword evidence="4" id="KW-0235">DNA replication</keyword>
<keyword evidence="7" id="KW-0862">Zinc</keyword>
<dbReference type="Pfam" id="PF24863">
    <property type="entry name" value="zf-CCCH_Mcm10"/>
    <property type="match status" value="1"/>
</dbReference>
<dbReference type="GO" id="GO:0043596">
    <property type="term" value="C:nuclear replication fork"/>
    <property type="evidence" value="ECO:0007669"/>
    <property type="project" value="TreeGrafter"/>
</dbReference>
<name>A0A0H5QVR8_9EUKA</name>
<evidence type="ECO:0000256" key="5">
    <source>
        <dbReference type="ARBA" id="ARBA00022723"/>
    </source>
</evidence>
<dbReference type="GO" id="GO:0003688">
    <property type="term" value="F:DNA replication origin binding"/>
    <property type="evidence" value="ECO:0007669"/>
    <property type="project" value="TreeGrafter"/>
</dbReference>
<evidence type="ECO:0000256" key="4">
    <source>
        <dbReference type="ARBA" id="ARBA00022705"/>
    </source>
</evidence>
<evidence type="ECO:0000259" key="9">
    <source>
        <dbReference type="SMART" id="SM01280"/>
    </source>
</evidence>
<organism evidence="10">
    <name type="scientific">Spongospora subterranea</name>
    <dbReference type="NCBI Taxonomy" id="70186"/>
    <lineage>
        <taxon>Eukaryota</taxon>
        <taxon>Sar</taxon>
        <taxon>Rhizaria</taxon>
        <taxon>Endomyxa</taxon>
        <taxon>Phytomyxea</taxon>
        <taxon>Plasmodiophorida</taxon>
        <taxon>Plasmodiophoridae</taxon>
        <taxon>Spongospora</taxon>
    </lineage>
</organism>
<dbReference type="AlphaFoldDB" id="A0A0H5QVR8"/>
<evidence type="ECO:0000256" key="3">
    <source>
        <dbReference type="ARBA" id="ARBA00017770"/>
    </source>
</evidence>
<dbReference type="Gene3D" id="2.40.50.140">
    <property type="entry name" value="Nucleic acid-binding proteins"/>
    <property type="match status" value="1"/>
</dbReference>
<dbReference type="GO" id="GO:0003697">
    <property type="term" value="F:single-stranded DNA binding"/>
    <property type="evidence" value="ECO:0007669"/>
    <property type="project" value="InterPro"/>
</dbReference>
<proteinExistence type="inferred from homology"/>
<reference evidence="10" key="1">
    <citation type="submission" date="2015-04" db="EMBL/GenBank/DDBJ databases">
        <title>The genome sequence of the plant pathogenic Rhizarian Plasmodiophora brassicae reveals insights in its biotrophic life cycle and the origin of chitin synthesis.</title>
        <authorList>
            <person name="Schwelm A."/>
            <person name="Fogelqvist J."/>
            <person name="Knaust A."/>
            <person name="Julke S."/>
            <person name="Lilja T."/>
            <person name="Dhandapani V."/>
            <person name="Bonilla-Rosso G."/>
            <person name="Karlsson M."/>
            <person name="Shevchenko A."/>
            <person name="Choi S.R."/>
            <person name="Kim H.G."/>
            <person name="Park J.Y."/>
            <person name="Lim Y.P."/>
            <person name="Ludwig-Muller J."/>
            <person name="Dixelius C."/>
        </authorList>
    </citation>
    <scope>NUCLEOTIDE SEQUENCE</scope>
    <source>
        <tissue evidence="10">Potato root galls</tissue>
    </source>
</reference>
<comment type="similarity">
    <text evidence="2">Belongs to the MCM10 family.</text>
</comment>
<evidence type="ECO:0000313" key="10">
    <source>
        <dbReference type="EMBL" id="CRZ06010.1"/>
    </source>
</evidence>
<feature type="domain" description="Replication factor Mcm10 C-terminal" evidence="9">
    <location>
        <begin position="262"/>
        <end position="597"/>
    </location>
</feature>
<evidence type="ECO:0000256" key="1">
    <source>
        <dbReference type="ARBA" id="ARBA00004123"/>
    </source>
</evidence>
<evidence type="ECO:0000256" key="6">
    <source>
        <dbReference type="ARBA" id="ARBA00022771"/>
    </source>
</evidence>
<evidence type="ECO:0000256" key="8">
    <source>
        <dbReference type="ARBA" id="ARBA00023242"/>
    </source>
</evidence>
<evidence type="ECO:0000256" key="2">
    <source>
        <dbReference type="ARBA" id="ARBA00009679"/>
    </source>
</evidence>
<dbReference type="SMART" id="SM01280">
    <property type="entry name" value="Mcm10"/>
    <property type="match status" value="1"/>
</dbReference>
<sequence length="599" mass="65613">DRSGRIMSDDDGDLLLALLDADENKDLSNASLSISAGPAPRVVKDDQSSYRLSQLVAKQALSCSKSSEESKTDVHTCPFSAVRVINRNISGDVVQLQLRGFKVHKISSLCRMTPPNPEAGSWAVFGVVVAEEYKTTAGGKPFITWRLSDLQENDVRVMLFDEAYQSSHAIARLGFLICIANPNVMVPRANDNGRPQQTPARPALTVNSSDQIMIIGKSMDYCTCRGKRKDGKSCTIALDRRKGQYCSFHVGSAYRAASSGRMDLQHGAARNKMIGSETGAVRPSIASGSATLRPTKKLRSGPTNVVSDATARGNAISCLRRTQAFRPSVTMNVNGRPTYLKETPIYLPVLGKSNPSAAGSDLIDLDEAPAHVSVLKAVQRLAGSRITPPDPNSTKQPKLLRDLSAVSSVGRTPCLEANMRRVVRLSSQAVPGCSQNVGRYSLFDANNMVVLGSERAKTVANHKPTNMHLVEQADRDQAEKVLDHLETRETLAAKMQSVMSQNTTCHICHECNYTLERQPDTCRSMGHMTTRATVKKTWHRCKKCRLHTTALGRKEPAVSCVRCAGSEWERVSMYKGAELAELTPKLKITNEKRRIYDKS</sequence>
<accession>A0A0H5QVR8</accession>
<dbReference type="GO" id="GO:0008270">
    <property type="term" value="F:zinc ion binding"/>
    <property type="evidence" value="ECO:0007669"/>
    <property type="project" value="UniProtKB-KW"/>
</dbReference>
<dbReference type="InterPro" id="IPR055065">
    <property type="entry name" value="OB_MCM10"/>
</dbReference>